<dbReference type="Proteomes" id="UP000273326">
    <property type="component" value="Chromosome"/>
</dbReference>
<dbReference type="CDD" id="cd00761">
    <property type="entry name" value="Glyco_tranf_GTA_type"/>
    <property type="match status" value="1"/>
</dbReference>
<dbReference type="GO" id="GO:0016740">
    <property type="term" value="F:transferase activity"/>
    <property type="evidence" value="ECO:0007669"/>
    <property type="project" value="UniProtKB-KW"/>
</dbReference>
<dbReference type="SUPFAM" id="SSF53448">
    <property type="entry name" value="Nucleotide-diphospho-sugar transferases"/>
    <property type="match status" value="1"/>
</dbReference>
<sequence>MVNNRMVVNVVTPFYDGNKYLDDYAHSMSKAIENATQMNKNISFIITIVNDSPHIEIDQTALQGLEKNTCQLSIITNEKNSGIHQSRVNGIQSCESDYTVMLDQDDLIGERFFTNITKMKDTSDVLLMNGFYETAIAKEPIYNNDLTMKLSSTETILLYTRNLIVSPGQTIIRTKVIPSKWFKHICTINGADDYMLWLLLFSNGSRFQYLNDMQYTHRYTSMNLSINEEKMNESSDEIVELLQASGYPISKINLINKRRQWKRGFKQANPFSKMAKVLAHPKIFLYNFIYMIFWKGYKFKENDFN</sequence>
<evidence type="ECO:0000313" key="2">
    <source>
        <dbReference type="EMBL" id="AZP04918.1"/>
    </source>
</evidence>
<protein>
    <submittedName>
        <fullName evidence="2">Glycosyltransferase</fullName>
    </submittedName>
</protein>
<keyword evidence="2" id="KW-0808">Transferase</keyword>
<dbReference type="EMBL" id="CP034465">
    <property type="protein sequence ID" value="AZP04918.1"/>
    <property type="molecule type" value="Genomic_DNA"/>
</dbReference>
<dbReference type="Gene3D" id="3.90.550.10">
    <property type="entry name" value="Spore Coat Polysaccharide Biosynthesis Protein SpsA, Chain A"/>
    <property type="match status" value="1"/>
</dbReference>
<dbReference type="AlphaFoldDB" id="A0A3S9HC25"/>
<dbReference type="Pfam" id="PF00535">
    <property type="entry name" value="Glycos_transf_2"/>
    <property type="match status" value="1"/>
</dbReference>
<gene>
    <name evidence="2" type="ORF">EJN90_09855</name>
</gene>
<evidence type="ECO:0000313" key="3">
    <source>
        <dbReference type="Proteomes" id="UP000273326"/>
    </source>
</evidence>
<evidence type="ECO:0000259" key="1">
    <source>
        <dbReference type="Pfam" id="PF00535"/>
    </source>
</evidence>
<dbReference type="InterPro" id="IPR001173">
    <property type="entry name" value="Glyco_trans_2-like"/>
</dbReference>
<accession>A0A3S9HC25</accession>
<organism evidence="2 3">
    <name type="scientific">Jeotgalibaca ciconiae</name>
    <dbReference type="NCBI Taxonomy" id="2496265"/>
    <lineage>
        <taxon>Bacteria</taxon>
        <taxon>Bacillati</taxon>
        <taxon>Bacillota</taxon>
        <taxon>Bacilli</taxon>
        <taxon>Lactobacillales</taxon>
        <taxon>Carnobacteriaceae</taxon>
        <taxon>Jeotgalibaca</taxon>
    </lineage>
</organism>
<feature type="domain" description="Glycosyltransferase 2-like" evidence="1">
    <location>
        <begin position="10"/>
        <end position="173"/>
    </location>
</feature>
<dbReference type="RefSeq" id="WP_126110791.1">
    <property type="nucleotide sequence ID" value="NZ_CP034465.1"/>
</dbReference>
<name>A0A3S9HC25_9LACT</name>
<dbReference type="OrthoDB" id="396512at2"/>
<keyword evidence="3" id="KW-1185">Reference proteome</keyword>
<reference evidence="3" key="1">
    <citation type="submission" date="2018-12" db="EMBL/GenBank/DDBJ databases">
        <title>Complete genome sequencing of Jeotgalibaca sp. H21T32.</title>
        <authorList>
            <person name="Bae J.-W."/>
            <person name="Lee S.-Y."/>
        </authorList>
    </citation>
    <scope>NUCLEOTIDE SEQUENCE [LARGE SCALE GENOMIC DNA]</scope>
    <source>
        <strain evidence="3">H21T32</strain>
    </source>
</reference>
<proteinExistence type="predicted"/>
<dbReference type="InterPro" id="IPR029044">
    <property type="entry name" value="Nucleotide-diphossugar_trans"/>
</dbReference>
<dbReference type="KEGG" id="jeh:EJN90_09855"/>